<dbReference type="OrthoDB" id="21416at2759"/>
<dbReference type="VEuPathDB" id="TrichDB:TVAG_188180"/>
<dbReference type="InParanoid" id="A2DV40"/>
<dbReference type="SUPFAM" id="SSF48403">
    <property type="entry name" value="Ankyrin repeat"/>
    <property type="match status" value="1"/>
</dbReference>
<dbReference type="GO" id="GO:0006355">
    <property type="term" value="P:regulation of DNA-templated transcription"/>
    <property type="evidence" value="ECO:0007669"/>
    <property type="project" value="InterPro"/>
</dbReference>
<name>A2DV40_TRIV3</name>
<dbReference type="InterPro" id="IPR036770">
    <property type="entry name" value="Ankyrin_rpt-contain_sf"/>
</dbReference>
<dbReference type="VEuPathDB" id="TrichDB:TVAGG3_0940910"/>
<reference evidence="1" key="1">
    <citation type="submission" date="2006-10" db="EMBL/GenBank/DDBJ databases">
        <authorList>
            <person name="Amadeo P."/>
            <person name="Zhao Q."/>
            <person name="Wortman J."/>
            <person name="Fraser-Liggett C."/>
            <person name="Carlton J."/>
        </authorList>
    </citation>
    <scope>NUCLEOTIDE SEQUENCE</scope>
    <source>
        <strain evidence="1">G3</strain>
    </source>
</reference>
<dbReference type="Gene3D" id="1.25.40.20">
    <property type="entry name" value="Ankyrin repeat-containing domain"/>
    <property type="match status" value="2"/>
</dbReference>
<dbReference type="RefSeq" id="XP_001327990.1">
    <property type="nucleotide sequence ID" value="XM_001327955.1"/>
</dbReference>
<dbReference type="EMBL" id="DS113251">
    <property type="protein sequence ID" value="EAY15767.1"/>
    <property type="molecule type" value="Genomic_DNA"/>
</dbReference>
<dbReference type="Proteomes" id="UP000001542">
    <property type="component" value="Unassembled WGS sequence"/>
</dbReference>
<gene>
    <name evidence="1" type="ORF">TVAG_188180</name>
</gene>
<keyword evidence="2" id="KW-1185">Reference proteome</keyword>
<dbReference type="PANTHER" id="PTHR24164">
    <property type="entry name" value="RELA-ASSOCIATED INHIBITOR"/>
    <property type="match status" value="1"/>
</dbReference>
<dbReference type="STRING" id="5722.A2DV40"/>
<dbReference type="Pfam" id="PF12796">
    <property type="entry name" value="Ank_2"/>
    <property type="match status" value="1"/>
</dbReference>
<proteinExistence type="predicted"/>
<reference evidence="1" key="2">
    <citation type="journal article" date="2007" name="Science">
        <title>Draft genome sequence of the sexually transmitted pathogen Trichomonas vaginalis.</title>
        <authorList>
            <person name="Carlton J.M."/>
            <person name="Hirt R.P."/>
            <person name="Silva J.C."/>
            <person name="Delcher A.L."/>
            <person name="Schatz M."/>
            <person name="Zhao Q."/>
            <person name="Wortman J.R."/>
            <person name="Bidwell S.L."/>
            <person name="Alsmark U.C.M."/>
            <person name="Besteiro S."/>
            <person name="Sicheritz-Ponten T."/>
            <person name="Noel C.J."/>
            <person name="Dacks J.B."/>
            <person name="Foster P.G."/>
            <person name="Simillion C."/>
            <person name="Van de Peer Y."/>
            <person name="Miranda-Saavedra D."/>
            <person name="Barton G.J."/>
            <person name="Westrop G.D."/>
            <person name="Mueller S."/>
            <person name="Dessi D."/>
            <person name="Fiori P.L."/>
            <person name="Ren Q."/>
            <person name="Paulsen I."/>
            <person name="Zhang H."/>
            <person name="Bastida-Corcuera F.D."/>
            <person name="Simoes-Barbosa A."/>
            <person name="Brown M.T."/>
            <person name="Hayes R.D."/>
            <person name="Mukherjee M."/>
            <person name="Okumura C.Y."/>
            <person name="Schneider R."/>
            <person name="Smith A.J."/>
            <person name="Vanacova S."/>
            <person name="Villalvazo M."/>
            <person name="Haas B.J."/>
            <person name="Pertea M."/>
            <person name="Feldblyum T.V."/>
            <person name="Utterback T.R."/>
            <person name="Shu C.L."/>
            <person name="Osoegawa K."/>
            <person name="de Jong P.J."/>
            <person name="Hrdy I."/>
            <person name="Horvathova L."/>
            <person name="Zubacova Z."/>
            <person name="Dolezal P."/>
            <person name="Malik S.B."/>
            <person name="Logsdon J.M. Jr."/>
            <person name="Henze K."/>
            <person name="Gupta A."/>
            <person name="Wang C.C."/>
            <person name="Dunne R.L."/>
            <person name="Upcroft J.A."/>
            <person name="Upcroft P."/>
            <person name="White O."/>
            <person name="Salzberg S.L."/>
            <person name="Tang P."/>
            <person name="Chiu C.-H."/>
            <person name="Lee Y.-S."/>
            <person name="Embley T.M."/>
            <person name="Coombs G.H."/>
            <person name="Mottram J.C."/>
            <person name="Tachezy J."/>
            <person name="Fraser-Liggett C.M."/>
            <person name="Johnson P.J."/>
        </authorList>
    </citation>
    <scope>NUCLEOTIDE SEQUENCE [LARGE SCALE GENOMIC DNA]</scope>
    <source>
        <strain evidence="1">G3</strain>
    </source>
</reference>
<protein>
    <submittedName>
        <fullName evidence="1">Ankyrin repeat protein, putative</fullName>
    </submittedName>
</protein>
<dbReference type="SMR" id="A2DV40"/>
<dbReference type="InterPro" id="IPR002110">
    <property type="entry name" value="Ankyrin_rpt"/>
</dbReference>
<dbReference type="PANTHER" id="PTHR24164:SF4">
    <property type="entry name" value="RELA-ASSOCIATED INHIBITOR"/>
    <property type="match status" value="1"/>
</dbReference>
<dbReference type="KEGG" id="tva:4773774"/>
<evidence type="ECO:0000313" key="1">
    <source>
        <dbReference type="EMBL" id="EAY15767.1"/>
    </source>
</evidence>
<organism evidence="1 2">
    <name type="scientific">Trichomonas vaginalis (strain ATCC PRA-98 / G3)</name>
    <dbReference type="NCBI Taxonomy" id="412133"/>
    <lineage>
        <taxon>Eukaryota</taxon>
        <taxon>Metamonada</taxon>
        <taxon>Parabasalia</taxon>
        <taxon>Trichomonadida</taxon>
        <taxon>Trichomonadidae</taxon>
        <taxon>Trichomonas</taxon>
    </lineage>
</organism>
<accession>A2DV40</accession>
<dbReference type="InterPro" id="IPR028320">
    <property type="entry name" value="iASPP"/>
</dbReference>
<evidence type="ECO:0000313" key="2">
    <source>
        <dbReference type="Proteomes" id="UP000001542"/>
    </source>
</evidence>
<dbReference type="eggNOG" id="KOG4177">
    <property type="taxonomic scope" value="Eukaryota"/>
</dbReference>
<dbReference type="AlphaFoldDB" id="A2DV40"/>
<sequence>MILEASRESNLCLVKHLFNYGADIRSKNNYNRTILHFFCYRGNLEWVKFALKFLDINAKDDAVMTPIHKAIHYNNVDVCEYLSTQPNIDKCAKNSENETPLQFALRLNREPIVEILRRNGFIE</sequence>